<gene>
    <name evidence="5" type="ORF">FGK63_02430</name>
</gene>
<accession>A0ABY2X3I5</accession>
<comment type="caution">
    <text evidence="5">The sequence shown here is derived from an EMBL/GenBank/DDBJ whole genome shotgun (WGS) entry which is preliminary data.</text>
</comment>
<proteinExistence type="inferred from homology"/>
<evidence type="ECO:0000256" key="3">
    <source>
        <dbReference type="RuleBase" id="RU003345"/>
    </source>
</evidence>
<organism evidence="5 6">
    <name type="scientific">Ruegeria sediminis</name>
    <dbReference type="NCBI Taxonomy" id="2583820"/>
    <lineage>
        <taxon>Bacteria</taxon>
        <taxon>Pseudomonadati</taxon>
        <taxon>Pseudomonadota</taxon>
        <taxon>Alphaproteobacteria</taxon>
        <taxon>Rhodobacterales</taxon>
        <taxon>Roseobacteraceae</taxon>
        <taxon>Ruegeria</taxon>
    </lineage>
</organism>
<dbReference type="Gene3D" id="3.40.309.10">
    <property type="entry name" value="Aldehyde Dehydrogenase, Chain A, domain 2"/>
    <property type="match status" value="1"/>
</dbReference>
<evidence type="ECO:0000256" key="2">
    <source>
        <dbReference type="PROSITE-ProRule" id="PRU10007"/>
    </source>
</evidence>
<dbReference type="InterPro" id="IPR016163">
    <property type="entry name" value="Ald_DH_C"/>
</dbReference>
<dbReference type="RefSeq" id="WP_138840005.1">
    <property type="nucleotide sequence ID" value="NZ_VCPD01000001.1"/>
</dbReference>
<dbReference type="EMBL" id="VCPD01000001">
    <property type="protein sequence ID" value="TMV09946.1"/>
    <property type="molecule type" value="Genomic_DNA"/>
</dbReference>
<protein>
    <submittedName>
        <fullName evidence="5">Aldehyde dehydrogenase</fullName>
    </submittedName>
</protein>
<evidence type="ECO:0000313" key="6">
    <source>
        <dbReference type="Proteomes" id="UP001193035"/>
    </source>
</evidence>
<dbReference type="InterPro" id="IPR016161">
    <property type="entry name" value="Ald_DH/histidinol_DH"/>
</dbReference>
<evidence type="ECO:0000256" key="1">
    <source>
        <dbReference type="ARBA" id="ARBA00023002"/>
    </source>
</evidence>
<dbReference type="InterPro" id="IPR016160">
    <property type="entry name" value="Ald_DH_CS_CYS"/>
</dbReference>
<dbReference type="Pfam" id="PF00171">
    <property type="entry name" value="Aldedh"/>
    <property type="match status" value="1"/>
</dbReference>
<comment type="similarity">
    <text evidence="3">Belongs to the aldehyde dehydrogenase family.</text>
</comment>
<dbReference type="SUPFAM" id="SSF53720">
    <property type="entry name" value="ALDH-like"/>
    <property type="match status" value="1"/>
</dbReference>
<dbReference type="InterPro" id="IPR015590">
    <property type="entry name" value="Aldehyde_DH_dom"/>
</dbReference>
<evidence type="ECO:0000313" key="5">
    <source>
        <dbReference type="EMBL" id="TMV09946.1"/>
    </source>
</evidence>
<evidence type="ECO:0000259" key="4">
    <source>
        <dbReference type="Pfam" id="PF00171"/>
    </source>
</evidence>
<feature type="domain" description="Aldehyde dehydrogenase" evidence="4">
    <location>
        <begin position="33"/>
        <end position="483"/>
    </location>
</feature>
<dbReference type="Gene3D" id="3.40.605.10">
    <property type="entry name" value="Aldehyde Dehydrogenase, Chain A, domain 1"/>
    <property type="match status" value="1"/>
</dbReference>
<feature type="active site" evidence="2">
    <location>
        <position position="256"/>
    </location>
</feature>
<dbReference type="InterPro" id="IPR029510">
    <property type="entry name" value="Ald_DH_CS_GLU"/>
</dbReference>
<reference evidence="5 6" key="1">
    <citation type="submission" date="2019-05" db="EMBL/GenBank/DDBJ databases">
        <title>Ruegeria sp. nov., isolated from tidal flat.</title>
        <authorList>
            <person name="Kim W."/>
        </authorList>
    </citation>
    <scope>NUCLEOTIDE SEQUENCE [LARGE SCALE GENOMIC DNA]</scope>
    <source>
        <strain evidence="5 6">CAU 1488</strain>
    </source>
</reference>
<keyword evidence="6" id="KW-1185">Reference proteome</keyword>
<sequence length="489" mass="50295">MQDHPRYPTDIAQATAQWIGGAFRPGEGSMRVLLDPATQNGIARVPDAAAVQVTQAVEAAAQALGRWARRLPADRARVLTRLAGLLEEKADHLAALEALNVGKPLSQARRDVLRAADYFRFYAGACDKLNGETIPLGPDQTALTLPEPVGVTAHILPWNYPLSTLARGVAPALAVGATVVAKPSELTPLTTLRMAELAQAAGLPDGAFNVVTGGAEVGAMLAGHPGIAHVTFTGSTATGQKVMQAAAAPVAGVTLELGGKSPVIVLEDADLDLAARDIARGIFFNAGQVCAAGSRLIAQDSVHDDLIARLVTEAKALGMGHPLDDPALGPLVSRAQFKRVAGYVDRARAAGLTCVLGGEPAPLPAPLDKGNFYPPTIFADVPAEAEIACDEVFGPVLATFRVPDADAALALANASPFGLVAGVYSADATTALRLARGLEAGQVFVNGFLKAGDTVPFGGVKTSGIGREKGLAGLATYTAPKSIILNHPG</sequence>
<dbReference type="Proteomes" id="UP001193035">
    <property type="component" value="Unassembled WGS sequence"/>
</dbReference>
<name>A0ABY2X3I5_9RHOB</name>
<dbReference type="PROSITE" id="PS00070">
    <property type="entry name" value="ALDEHYDE_DEHYDR_CYS"/>
    <property type="match status" value="1"/>
</dbReference>
<dbReference type="PROSITE" id="PS00687">
    <property type="entry name" value="ALDEHYDE_DEHYDR_GLU"/>
    <property type="match status" value="1"/>
</dbReference>
<dbReference type="InterPro" id="IPR016162">
    <property type="entry name" value="Ald_DH_N"/>
</dbReference>
<keyword evidence="1 3" id="KW-0560">Oxidoreductase</keyword>
<dbReference type="PANTHER" id="PTHR11699">
    <property type="entry name" value="ALDEHYDE DEHYDROGENASE-RELATED"/>
    <property type="match status" value="1"/>
</dbReference>